<keyword evidence="4" id="KW-1185">Reference proteome</keyword>
<evidence type="ECO:0000313" key="3">
    <source>
        <dbReference type="EMBL" id="EEC45983.1"/>
    </source>
</evidence>
<dbReference type="GeneID" id="7203520"/>
<dbReference type="Proteomes" id="UP000000759">
    <property type="component" value="Chromosome 16"/>
</dbReference>
<dbReference type="GO" id="GO:0005615">
    <property type="term" value="C:extracellular space"/>
    <property type="evidence" value="ECO:0007669"/>
    <property type="project" value="TreeGrafter"/>
</dbReference>
<feature type="compositionally biased region" description="Low complexity" evidence="1">
    <location>
        <begin position="639"/>
        <end position="658"/>
    </location>
</feature>
<dbReference type="RefSeq" id="XP_002182696.1">
    <property type="nucleotide sequence ID" value="XM_002182660.1"/>
</dbReference>
<gene>
    <name evidence="3" type="ORF">PHATRDRAFT_38600</name>
</gene>
<dbReference type="PaxDb" id="2850-Phatr38600"/>
<accession>B7G6B5</accession>
<organism evidence="3 4">
    <name type="scientific">Phaeodactylum tricornutum (strain CCAP 1055/1)</name>
    <dbReference type="NCBI Taxonomy" id="556484"/>
    <lineage>
        <taxon>Eukaryota</taxon>
        <taxon>Sar</taxon>
        <taxon>Stramenopiles</taxon>
        <taxon>Ochrophyta</taxon>
        <taxon>Bacillariophyta</taxon>
        <taxon>Bacillariophyceae</taxon>
        <taxon>Bacillariophycidae</taxon>
        <taxon>Naviculales</taxon>
        <taxon>Phaeodactylaceae</taxon>
        <taxon>Phaeodactylum</taxon>
    </lineage>
</organism>
<dbReference type="SMART" id="SM00554">
    <property type="entry name" value="FAS1"/>
    <property type="match status" value="3"/>
</dbReference>
<dbReference type="Gene3D" id="2.30.180.10">
    <property type="entry name" value="FAS1 domain"/>
    <property type="match status" value="3"/>
</dbReference>
<evidence type="ECO:0000259" key="2">
    <source>
        <dbReference type="PROSITE" id="PS50213"/>
    </source>
</evidence>
<dbReference type="PANTHER" id="PTHR10900:SF77">
    <property type="entry name" value="FI19380P1"/>
    <property type="match status" value="1"/>
</dbReference>
<feature type="domain" description="FAS1" evidence="2">
    <location>
        <begin position="15"/>
        <end position="152"/>
    </location>
</feature>
<reference evidence="4" key="2">
    <citation type="submission" date="2008-08" db="EMBL/GenBank/DDBJ databases">
        <authorList>
            <consortium name="Diatom Consortium"/>
            <person name="Grigoriev I."/>
            <person name="Grimwood J."/>
            <person name="Kuo A."/>
            <person name="Otillar R.P."/>
            <person name="Salamov A."/>
            <person name="Detter J.C."/>
            <person name="Lindquist E."/>
            <person name="Shapiro H."/>
            <person name="Lucas S."/>
            <person name="Glavina del Rio T."/>
            <person name="Pitluck S."/>
            <person name="Rokhsar D."/>
            <person name="Bowler C."/>
        </authorList>
    </citation>
    <scope>GENOME REANNOTATION</scope>
    <source>
        <strain evidence="4">CCAP 1055/1</strain>
    </source>
</reference>
<dbReference type="EMBL" id="CM000618">
    <property type="protein sequence ID" value="EEC45983.1"/>
    <property type="molecule type" value="Genomic_DNA"/>
</dbReference>
<feature type="compositionally biased region" description="Pro residues" evidence="1">
    <location>
        <begin position="627"/>
        <end position="638"/>
    </location>
</feature>
<dbReference type="Pfam" id="PF02469">
    <property type="entry name" value="Fasciclin"/>
    <property type="match status" value="2"/>
</dbReference>
<dbReference type="HOGENOM" id="CLU_392560_0_0_1"/>
<dbReference type="PROSITE" id="PS50213">
    <property type="entry name" value="FAS1"/>
    <property type="match status" value="3"/>
</dbReference>
<name>B7G6B5_PHATC</name>
<reference evidence="3 4" key="1">
    <citation type="journal article" date="2008" name="Nature">
        <title>The Phaeodactylum genome reveals the evolutionary history of diatom genomes.</title>
        <authorList>
            <person name="Bowler C."/>
            <person name="Allen A.E."/>
            <person name="Badger J.H."/>
            <person name="Grimwood J."/>
            <person name="Jabbari K."/>
            <person name="Kuo A."/>
            <person name="Maheswari U."/>
            <person name="Martens C."/>
            <person name="Maumus F."/>
            <person name="Otillar R.P."/>
            <person name="Rayko E."/>
            <person name="Salamov A."/>
            <person name="Vandepoele K."/>
            <person name="Beszteri B."/>
            <person name="Gruber A."/>
            <person name="Heijde M."/>
            <person name="Katinka M."/>
            <person name="Mock T."/>
            <person name="Valentin K."/>
            <person name="Verret F."/>
            <person name="Berges J.A."/>
            <person name="Brownlee C."/>
            <person name="Cadoret J.P."/>
            <person name="Chiovitti A."/>
            <person name="Choi C.J."/>
            <person name="Coesel S."/>
            <person name="De Martino A."/>
            <person name="Detter J.C."/>
            <person name="Durkin C."/>
            <person name="Falciatore A."/>
            <person name="Fournet J."/>
            <person name="Haruta M."/>
            <person name="Huysman M.J."/>
            <person name="Jenkins B.D."/>
            <person name="Jiroutova K."/>
            <person name="Jorgensen R.E."/>
            <person name="Joubert Y."/>
            <person name="Kaplan A."/>
            <person name="Kroger N."/>
            <person name="Kroth P.G."/>
            <person name="La Roche J."/>
            <person name="Lindquist E."/>
            <person name="Lommer M."/>
            <person name="Martin-Jezequel V."/>
            <person name="Lopez P.J."/>
            <person name="Lucas S."/>
            <person name="Mangogna M."/>
            <person name="McGinnis K."/>
            <person name="Medlin L.K."/>
            <person name="Montsant A."/>
            <person name="Oudot-Le Secq M.P."/>
            <person name="Napoli C."/>
            <person name="Obornik M."/>
            <person name="Parker M.S."/>
            <person name="Petit J.L."/>
            <person name="Porcel B.M."/>
            <person name="Poulsen N."/>
            <person name="Robison M."/>
            <person name="Rychlewski L."/>
            <person name="Rynearson T.A."/>
            <person name="Schmutz J."/>
            <person name="Shapiro H."/>
            <person name="Siaut M."/>
            <person name="Stanley M."/>
            <person name="Sussman M.R."/>
            <person name="Taylor A.R."/>
            <person name="Vardi A."/>
            <person name="von Dassow P."/>
            <person name="Vyverman W."/>
            <person name="Willis A."/>
            <person name="Wyrwicz L.S."/>
            <person name="Rokhsar D.S."/>
            <person name="Weissenbach J."/>
            <person name="Armbrust E.V."/>
            <person name="Green B.R."/>
            <person name="Van de Peer Y."/>
            <person name="Grigoriev I.V."/>
        </authorList>
    </citation>
    <scope>NUCLEOTIDE SEQUENCE [LARGE SCALE GENOMIC DNA]</scope>
    <source>
        <strain evidence="3 4">CCAP 1055/1</strain>
    </source>
</reference>
<dbReference type="SUPFAM" id="SSF82153">
    <property type="entry name" value="FAS1 domain"/>
    <property type="match status" value="3"/>
</dbReference>
<dbReference type="AlphaFoldDB" id="B7G6B5"/>
<evidence type="ECO:0000313" key="4">
    <source>
        <dbReference type="Proteomes" id="UP000000759"/>
    </source>
</evidence>
<dbReference type="PANTHER" id="PTHR10900">
    <property type="entry name" value="PERIOSTIN-RELATED"/>
    <property type="match status" value="1"/>
</dbReference>
<sequence length="703" mass="77962">MDNTTSQDQSNLPTPGTLKELIASNPELSVFQTAMEVVGTLDLLNDETQSFTVLAPANNAVNTSETFLKYMEGIDETPVRWKGNLQASVNNHVISGVALSNGDIFNSQSTSLQTLNDQIKISQFLGNINGVSIQTTNLVATNGILHIMTGVIEPEFYQHSFADLERQSEYGPDTENPPRVSLQTVTDFVEGRDVWEQEHENGLTQIGCRIRAFNRMGLDYLPETINNAEAGNVILGEFLNETRKQQTIDDLLRYSLLPKAVYNDDLPNQYEELTFPLNDCGHMWITKRDDRLCFNDGCVVATPDKRQFHARNGYGYVVDKCVVCPGVAMLTNYAAEFTSWNMRDISQFLIASEWNLRNLSSSVGDGGPITLFSSSDNGFNVLNSDDTIRLTTDEWKPHQRDLLRHQMLQGIYLEQDLKDLYEVNAGEYNLTSLAGENITFGYDAARDLIQYQGGDLFFTDIKGVDGYVHFATKVPLPLSMTHTVYDVANEMENYTTQISFINAVFLRQDMRRLLPLTALYTPNEEWEGKLIEVDDIAEVVLENHLFEDLMWCDKLRGLQNQVVESLNGQTWFVTVNEDNFPCFDTITTFGAATTRSCITRCDILARNGIVHEIDKIMLKERPETIGPAPPIAPTPRVPSAPTWNNPSSSGGDGSNPAPVQYAGGFGSGSPGSSPTDGAESSSATVKPGVALAFLVALMAARLR</sequence>
<dbReference type="KEGG" id="pti:PHATRDRAFT_38600"/>
<protein>
    <recommendedName>
        <fullName evidence="2">FAS1 domain-containing protein</fullName>
    </recommendedName>
</protein>
<dbReference type="InterPro" id="IPR036378">
    <property type="entry name" value="FAS1_dom_sf"/>
</dbReference>
<dbReference type="InterPro" id="IPR050904">
    <property type="entry name" value="Adhesion/Biosynth-related"/>
</dbReference>
<evidence type="ECO:0000256" key="1">
    <source>
        <dbReference type="SAM" id="MobiDB-lite"/>
    </source>
</evidence>
<proteinExistence type="predicted"/>
<dbReference type="OrthoDB" id="44081at2759"/>
<dbReference type="InterPro" id="IPR000782">
    <property type="entry name" value="FAS1_domain"/>
</dbReference>
<feature type="domain" description="FAS1" evidence="2">
    <location>
        <begin position="481"/>
        <end position="617"/>
    </location>
</feature>
<dbReference type="InParanoid" id="B7G6B5"/>
<feature type="region of interest" description="Disordered" evidence="1">
    <location>
        <begin position="624"/>
        <end position="683"/>
    </location>
</feature>
<feature type="domain" description="FAS1" evidence="2">
    <location>
        <begin position="332"/>
        <end position="475"/>
    </location>
</feature>